<dbReference type="Gene3D" id="2.160.20.20">
    <property type="match status" value="1"/>
</dbReference>
<dbReference type="SMART" id="SM00869">
    <property type="entry name" value="Autotransporter"/>
    <property type="match status" value="1"/>
</dbReference>
<dbReference type="CDD" id="cd01344">
    <property type="entry name" value="PL2_Passenger_AT"/>
    <property type="match status" value="1"/>
</dbReference>
<accession>A0AAP0SF68</accession>
<feature type="region of interest" description="Disordered" evidence="1">
    <location>
        <begin position="405"/>
        <end position="448"/>
    </location>
</feature>
<gene>
    <name evidence="4" type="ORF">BV82_3014</name>
</gene>
<dbReference type="InterPro" id="IPR011050">
    <property type="entry name" value="Pectin_lyase_fold/virulence"/>
</dbReference>
<dbReference type="GO" id="GO:0019867">
    <property type="term" value="C:outer membrane"/>
    <property type="evidence" value="ECO:0007669"/>
    <property type="project" value="InterPro"/>
</dbReference>
<evidence type="ECO:0000256" key="2">
    <source>
        <dbReference type="SAM" id="SignalP"/>
    </source>
</evidence>
<dbReference type="GeneID" id="98283360"/>
<dbReference type="SUPFAM" id="SSF51126">
    <property type="entry name" value="Pectin lyase-like"/>
    <property type="match status" value="1"/>
</dbReference>
<feature type="domain" description="Autotransporter" evidence="3">
    <location>
        <begin position="491"/>
        <end position="769"/>
    </location>
</feature>
<dbReference type="AlphaFoldDB" id="A0AAP0SF68"/>
<reference evidence="4 5" key="2">
    <citation type="journal article" date="2016" name="Front. Microbiol.">
        <title>When Genome-Based Approach Meets the 'Old but Good': Revealing Genes Involved in the Antibacterial Activity of Pseudomonas sp. P482 against Soft Rot Pathogens.</title>
        <authorList>
            <person name="Krzyzanowska D.M."/>
            <person name="Ossowicki A."/>
            <person name="Rajewska M."/>
            <person name="Maciag T."/>
            <person name="Jablonska M."/>
            <person name="Obuchowski M."/>
            <person name="Heeb S."/>
            <person name="Jafra S."/>
        </authorList>
    </citation>
    <scope>NUCLEOTIDE SEQUENCE [LARGE SCALE GENOMIC DNA]</scope>
    <source>
        <strain evidence="4 5">P482</strain>
    </source>
</reference>
<dbReference type="InterPro" id="IPR043990">
    <property type="entry name" value="AC_1"/>
</dbReference>
<evidence type="ECO:0000256" key="1">
    <source>
        <dbReference type="SAM" id="MobiDB-lite"/>
    </source>
</evidence>
<evidence type="ECO:0000313" key="4">
    <source>
        <dbReference type="EMBL" id="KDN98854.1"/>
    </source>
</evidence>
<dbReference type="InterPro" id="IPR006315">
    <property type="entry name" value="OM_autotransptr_brl_dom"/>
</dbReference>
<keyword evidence="5" id="KW-1185">Reference proteome</keyword>
<feature type="compositionally biased region" description="Pro residues" evidence="1">
    <location>
        <begin position="427"/>
        <end position="447"/>
    </location>
</feature>
<dbReference type="InterPro" id="IPR036709">
    <property type="entry name" value="Autotransporte_beta_dom_sf"/>
</dbReference>
<proteinExistence type="predicted"/>
<dbReference type="Proteomes" id="UP000027121">
    <property type="component" value="Chromosome"/>
</dbReference>
<dbReference type="Pfam" id="PF18883">
    <property type="entry name" value="AC_1"/>
    <property type="match status" value="1"/>
</dbReference>
<feature type="chain" id="PRO_5042958520" evidence="2">
    <location>
        <begin position="19"/>
        <end position="769"/>
    </location>
</feature>
<name>A0AAP0SF68_9PSED</name>
<dbReference type="PROSITE" id="PS51208">
    <property type="entry name" value="AUTOTRANSPORTER"/>
    <property type="match status" value="1"/>
</dbReference>
<protein>
    <submittedName>
        <fullName evidence="4">Autotransporter outer membrane beta-barrel domain-containing protein</fullName>
    </submittedName>
</protein>
<dbReference type="SUPFAM" id="SSF103515">
    <property type="entry name" value="Autotransporter"/>
    <property type="match status" value="1"/>
</dbReference>
<evidence type="ECO:0000259" key="3">
    <source>
        <dbReference type="PROSITE" id="PS51208"/>
    </source>
</evidence>
<dbReference type="NCBIfam" id="TIGR01414">
    <property type="entry name" value="autotrans_barl"/>
    <property type="match status" value="1"/>
</dbReference>
<dbReference type="RefSeq" id="WP_036995673.1">
    <property type="nucleotide sequence ID" value="NZ_CP071706.1"/>
</dbReference>
<evidence type="ECO:0000313" key="5">
    <source>
        <dbReference type="Proteomes" id="UP000027121"/>
    </source>
</evidence>
<feature type="compositionally biased region" description="Pro residues" evidence="1">
    <location>
        <begin position="405"/>
        <end position="418"/>
    </location>
</feature>
<dbReference type="InterPro" id="IPR005546">
    <property type="entry name" value="Autotransporte_beta"/>
</dbReference>
<dbReference type="KEGG" id="pdw:BV82_3014"/>
<dbReference type="InterPro" id="IPR012332">
    <property type="entry name" value="Autotransporter_pectin_lyase_C"/>
</dbReference>
<sequence>MRTSLIVVLSALPFTAIAQNVVVGPGDTLGAVLQTPFIDDFLMTGGTLQSLAQGDARDTFNMSAGRIIGAFEDGDVAYFSGGSIGRVDMKLDNNIFSMSGGTIVGNLVTGFGNDQIFLNAGTIGGNISTSGGTDVFVITGGTLQGNLLASFGNDSLKWQGGVIRGTVDMGGDDDVAVLKDLASPVLNITVNGGAGVDSLTFDNSQPVGGDRYINWESVNLINASVFKLDNNLTLGDASAVTAPTRLNIDPSSSLVSRSGTISPFTAGQPLTVNNSGLVDLSSGGDAQGRLTINGSYVGNGGTLKLNSVLAGDGAASDRLVVSRGTISGSTNLQISNFAGAGAVTRQNGIQVVEAINGATSSNTAFVQTQTLSAGAFDYRLFKGGVTADSVNSWYLRSTVIAPVPLPGPQPETPDPVTPVDPVDPVVAIPPPTPGPAPGQPDLPPPAPGVSIPLYRPEVAVYAAAPRAAALIARSALGTFHQRQGDQSLLSENGAVSASWGQAYGNSFHQSWSGTVSPSLDGSLYGFKVGQDLWAWLNDDGLRQHVGLYVGHSRLNGDVKGFALGVEDSKVGDLKLDSDSVGAYWTLIGAQQWYVDAVLQYSDLDGRAKSDRGDKLDLNGHAWSASLETGYPIALSSQWFLEPQAQIIAQSVSLDSAEDSVAHVSYDAQTELTGRLGVRLEGNFKSGAVPLLPYLQVNIWHGDGGRDTLTFDDLDQIKTDYRYTSMDIGTGLVAQINRNFSVHAGIDYASNLDAHQQERVGANLGIRLSY</sequence>
<organism evidence="4 5">
    <name type="scientific">Pseudomonas donghuensis</name>
    <dbReference type="NCBI Taxonomy" id="1163398"/>
    <lineage>
        <taxon>Bacteria</taxon>
        <taxon>Pseudomonadati</taxon>
        <taxon>Pseudomonadota</taxon>
        <taxon>Gammaproteobacteria</taxon>
        <taxon>Pseudomonadales</taxon>
        <taxon>Pseudomonadaceae</taxon>
        <taxon>Pseudomonas</taxon>
    </lineage>
</organism>
<dbReference type="EMBL" id="CP071706">
    <property type="protein sequence ID" value="KDN98854.1"/>
    <property type="molecule type" value="Genomic_DNA"/>
</dbReference>
<reference evidence="4 5" key="1">
    <citation type="journal article" date="2014" name="Genome Announc.">
        <title>Genome Sequence of Pseudomonas sp. Strain P482, a Tomato Rhizosphere Isolate with Broad-Spectrum Antimicrobial Activity.</title>
        <authorList>
            <person name="Krzyzanowska D.M."/>
            <person name="Ossowicki A."/>
            <person name="Jafra S."/>
        </authorList>
    </citation>
    <scope>NUCLEOTIDE SEQUENCE [LARGE SCALE GENOMIC DNA]</scope>
    <source>
        <strain evidence="4 5">P482</strain>
    </source>
</reference>
<keyword evidence="2" id="KW-0732">Signal</keyword>
<dbReference type="Gene3D" id="2.40.128.130">
    <property type="entry name" value="Autotransporter beta-domain"/>
    <property type="match status" value="1"/>
</dbReference>
<dbReference type="Pfam" id="PF03797">
    <property type="entry name" value="Autotransporter"/>
    <property type="match status" value="1"/>
</dbReference>
<feature type="signal peptide" evidence="2">
    <location>
        <begin position="1"/>
        <end position="18"/>
    </location>
</feature>